<dbReference type="GO" id="GO:0033919">
    <property type="term" value="F:glucan 1,3-alpha-glucosidase activity"/>
    <property type="evidence" value="ECO:0007669"/>
    <property type="project" value="UniProtKB-EC"/>
</dbReference>
<proteinExistence type="predicted"/>
<dbReference type="Pfam" id="PF13802">
    <property type="entry name" value="Gal_mutarotas_2"/>
    <property type="match status" value="1"/>
</dbReference>
<dbReference type="InterPro" id="IPR025887">
    <property type="entry name" value="Glyco_hydro_31_N_dom"/>
</dbReference>
<comment type="caution">
    <text evidence="3">The sequence shown here is derived from an EMBL/GenBank/DDBJ whole genome shotgun (WGS) entry which is preliminary data.</text>
</comment>
<organism evidence="3 4">
    <name type="scientific">Paecilomyces lecythidis</name>
    <dbReference type="NCBI Taxonomy" id="3004212"/>
    <lineage>
        <taxon>Eukaryota</taxon>
        <taxon>Fungi</taxon>
        <taxon>Dikarya</taxon>
        <taxon>Ascomycota</taxon>
        <taxon>Pezizomycotina</taxon>
        <taxon>Eurotiomycetes</taxon>
        <taxon>Eurotiomycetidae</taxon>
        <taxon>Eurotiales</taxon>
        <taxon>Thermoascaceae</taxon>
        <taxon>Paecilomyces</taxon>
    </lineage>
</organism>
<keyword evidence="3" id="KW-0378">Hydrolase</keyword>
<evidence type="ECO:0000313" key="4">
    <source>
        <dbReference type="Proteomes" id="UP001583193"/>
    </source>
</evidence>
<reference evidence="3 4" key="1">
    <citation type="journal article" date="2024" name="IMA Fungus">
        <title>IMA Genome - F19 : A genome assembly and annotation guide to empower mycologists, including annotated draft genome sequences of Ceratocystis pirilliformis, Diaporthe australafricana, Fusarium ophioides, Paecilomyces lecythidis, and Sporothrix stenoceras.</title>
        <authorList>
            <person name="Aylward J."/>
            <person name="Wilson A.M."/>
            <person name="Visagie C.M."/>
            <person name="Spraker J."/>
            <person name="Barnes I."/>
            <person name="Buitendag C."/>
            <person name="Ceriani C."/>
            <person name="Del Mar Angel L."/>
            <person name="du Plessis D."/>
            <person name="Fuchs T."/>
            <person name="Gasser K."/>
            <person name="Kramer D."/>
            <person name="Li W."/>
            <person name="Munsamy K."/>
            <person name="Piso A."/>
            <person name="Price J.L."/>
            <person name="Sonnekus B."/>
            <person name="Thomas C."/>
            <person name="van der Nest A."/>
            <person name="van Dijk A."/>
            <person name="van Heerden A."/>
            <person name="van Vuuren N."/>
            <person name="Yilmaz N."/>
            <person name="Duong T.A."/>
            <person name="van der Merwe N.A."/>
            <person name="Wingfield M.J."/>
            <person name="Wingfield B.D."/>
        </authorList>
    </citation>
    <scope>NUCLEOTIDE SEQUENCE [LARGE SCALE GENOMIC DNA]</scope>
    <source>
        <strain evidence="3 4">CMW 18167</strain>
    </source>
</reference>
<keyword evidence="1" id="KW-0472">Membrane</keyword>
<sequence>MAKVNLPLQFKVALALFIFVTYIILPGGAVKRETFKTCEQSGFCKRNRDLADKTSVLGKSWSCPYELQPDSLTFEDGILSGTLRKIDSSGEYIRFPITISFYTSGEARIVIDEERRMRGLIELRHGSKANKKRYDEAWKWATVGSLELSKSSTFDASQPRMGFSQVEYGPNNMFRAILHHSPFEVEIQKGDQTHIHLNSRGLLNLEHWRPKESGRSSSEDDTTWWEETFDRHTDSKPRGPESVAMDINFPGYGHVFRIPEHADVHSTLGLSVSRQCE</sequence>
<feature type="transmembrane region" description="Helical" evidence="1">
    <location>
        <begin position="12"/>
        <end position="30"/>
    </location>
</feature>
<dbReference type="EC" id="3.2.1.84" evidence="3"/>
<evidence type="ECO:0000313" key="3">
    <source>
        <dbReference type="EMBL" id="KAL1883763.1"/>
    </source>
</evidence>
<accession>A0ABR3Y640</accession>
<keyword evidence="3" id="KW-0326">Glycosidase</keyword>
<keyword evidence="1" id="KW-1133">Transmembrane helix</keyword>
<evidence type="ECO:0000256" key="1">
    <source>
        <dbReference type="SAM" id="Phobius"/>
    </source>
</evidence>
<protein>
    <submittedName>
        <fullName evidence="3">Glucosidase II</fullName>
        <ecNumber evidence="3">3.2.1.84</ecNumber>
    </submittedName>
</protein>
<name>A0ABR3Y640_9EURO</name>
<feature type="domain" description="Glycoside hydrolase family 31 N-terminal" evidence="2">
    <location>
        <begin position="97"/>
        <end position="263"/>
    </location>
</feature>
<dbReference type="EMBL" id="JAVDPF010000005">
    <property type="protein sequence ID" value="KAL1883763.1"/>
    <property type="molecule type" value="Genomic_DNA"/>
</dbReference>
<dbReference type="Proteomes" id="UP001583193">
    <property type="component" value="Unassembled WGS sequence"/>
</dbReference>
<keyword evidence="4" id="KW-1185">Reference proteome</keyword>
<evidence type="ECO:0000259" key="2">
    <source>
        <dbReference type="Pfam" id="PF13802"/>
    </source>
</evidence>
<keyword evidence="1" id="KW-0812">Transmembrane</keyword>
<gene>
    <name evidence="3" type="primary">ROT2_1</name>
    <name evidence="3" type="ORF">Plec18167_002771</name>
</gene>